<evidence type="ECO:0000313" key="2">
    <source>
        <dbReference type="EMBL" id="KIJ05079.1"/>
    </source>
</evidence>
<evidence type="ECO:0000313" key="3">
    <source>
        <dbReference type="Proteomes" id="UP000053647"/>
    </source>
</evidence>
<organism evidence="2 3">
    <name type="scientific">Paxillus involutus ATCC 200175</name>
    <dbReference type="NCBI Taxonomy" id="664439"/>
    <lineage>
        <taxon>Eukaryota</taxon>
        <taxon>Fungi</taxon>
        <taxon>Dikarya</taxon>
        <taxon>Basidiomycota</taxon>
        <taxon>Agaricomycotina</taxon>
        <taxon>Agaricomycetes</taxon>
        <taxon>Agaricomycetidae</taxon>
        <taxon>Boletales</taxon>
        <taxon>Paxilineae</taxon>
        <taxon>Paxillaceae</taxon>
        <taxon>Paxillus</taxon>
    </lineage>
</organism>
<evidence type="ECO:0000256" key="1">
    <source>
        <dbReference type="SAM" id="MobiDB-lite"/>
    </source>
</evidence>
<reference evidence="2 3" key="1">
    <citation type="submission" date="2014-06" db="EMBL/GenBank/DDBJ databases">
        <authorList>
            <consortium name="DOE Joint Genome Institute"/>
            <person name="Kuo A."/>
            <person name="Kohler A."/>
            <person name="Nagy L.G."/>
            <person name="Floudas D."/>
            <person name="Copeland A."/>
            <person name="Barry K.W."/>
            <person name="Cichocki N."/>
            <person name="Veneault-Fourrey C."/>
            <person name="LaButti K."/>
            <person name="Lindquist E.A."/>
            <person name="Lipzen A."/>
            <person name="Lundell T."/>
            <person name="Morin E."/>
            <person name="Murat C."/>
            <person name="Sun H."/>
            <person name="Tunlid A."/>
            <person name="Henrissat B."/>
            <person name="Grigoriev I.V."/>
            <person name="Hibbett D.S."/>
            <person name="Martin F."/>
            <person name="Nordberg H.P."/>
            <person name="Cantor M.N."/>
            <person name="Hua S.X."/>
        </authorList>
    </citation>
    <scope>NUCLEOTIDE SEQUENCE [LARGE SCALE GENOMIC DNA]</scope>
    <source>
        <strain evidence="2 3">ATCC 200175</strain>
    </source>
</reference>
<dbReference type="HOGENOM" id="CLU_018737_0_0_1"/>
<feature type="region of interest" description="Disordered" evidence="1">
    <location>
        <begin position="396"/>
        <end position="470"/>
    </location>
</feature>
<dbReference type="Proteomes" id="UP000053647">
    <property type="component" value="Unassembled WGS sequence"/>
</dbReference>
<dbReference type="AlphaFoldDB" id="A0A0C9SLV4"/>
<keyword evidence="3" id="KW-1185">Reference proteome</keyword>
<feature type="compositionally biased region" description="Polar residues" evidence="1">
    <location>
        <begin position="396"/>
        <end position="433"/>
    </location>
</feature>
<protein>
    <submittedName>
        <fullName evidence="2">Uncharacterized protein</fullName>
    </submittedName>
</protein>
<proteinExistence type="predicted"/>
<dbReference type="OrthoDB" id="2677298at2759"/>
<feature type="compositionally biased region" description="Low complexity" evidence="1">
    <location>
        <begin position="346"/>
        <end position="364"/>
    </location>
</feature>
<gene>
    <name evidence="2" type="ORF">PAXINDRAFT_21636</name>
</gene>
<reference evidence="3" key="2">
    <citation type="submission" date="2015-01" db="EMBL/GenBank/DDBJ databases">
        <title>Evolutionary Origins and Diversification of the Mycorrhizal Mutualists.</title>
        <authorList>
            <consortium name="DOE Joint Genome Institute"/>
            <consortium name="Mycorrhizal Genomics Consortium"/>
            <person name="Kohler A."/>
            <person name="Kuo A."/>
            <person name="Nagy L.G."/>
            <person name="Floudas D."/>
            <person name="Copeland A."/>
            <person name="Barry K.W."/>
            <person name="Cichocki N."/>
            <person name="Veneault-Fourrey C."/>
            <person name="LaButti K."/>
            <person name="Lindquist E.A."/>
            <person name="Lipzen A."/>
            <person name="Lundell T."/>
            <person name="Morin E."/>
            <person name="Murat C."/>
            <person name="Riley R."/>
            <person name="Ohm R."/>
            <person name="Sun H."/>
            <person name="Tunlid A."/>
            <person name="Henrissat B."/>
            <person name="Grigoriev I.V."/>
            <person name="Hibbett D.S."/>
            <person name="Martin F."/>
        </authorList>
    </citation>
    <scope>NUCLEOTIDE SEQUENCE [LARGE SCALE GENOMIC DNA]</scope>
    <source>
        <strain evidence="3">ATCC 200175</strain>
    </source>
</reference>
<accession>A0A0C9SLV4</accession>
<dbReference type="EMBL" id="KN821264">
    <property type="protein sequence ID" value="KIJ05079.1"/>
    <property type="molecule type" value="Genomic_DNA"/>
</dbReference>
<feature type="region of interest" description="Disordered" evidence="1">
    <location>
        <begin position="343"/>
        <end position="384"/>
    </location>
</feature>
<sequence length="534" mass="58085">MLPTQAVHHGKESTVIILGAQAVKFSSMMPGFEVVSQFTEDAYANEDRLFPASMLQLSTPASQVVTYVAPVTRGPQDGHVIAAQSRSSVAAGPRAGPSLPNPRVIQQSVNAAQRKSSVHPPAVAAMPPPAPHSLMPPMNPLQARGPDVYVPSAWQNPPQSNRVPQSNNTPTIPNQFQLPLGYGAQHAQYPSERDRWARLSYCPPPAETITLDITALYEGGPRKGRLPGTRFGNICEGKRGIDARITAHQLVVLALAMLTPNIKAFCPKFLWRDAEFVVRDISWVDLSKHAEQHEPYFYKECFQTSSRKNSKVSVFKSKQFSLYVVVPEVQWHEYEDFLEKMQDDGTPATRATSTTQQTSRPPASHFRVPLYSGSTSSGSARPLEMARTRARTLFTSNSVGRFTSPDNSETGLRLSTTPEPGPSNSAPPMTVQLSKKRGHQKSDSASSVLARSPPTKKGSGVVAGLTPVKSKGPQAGVTVIDLCSPDRDHLKEALKAGGSTDLDVTKVLKVKIEPVDYYRIPTCPLADILAKPEN</sequence>
<feature type="non-terminal residue" evidence="2">
    <location>
        <position position="1"/>
    </location>
</feature>
<name>A0A0C9SLV4_PAXIN</name>